<keyword evidence="4" id="KW-0238">DNA-binding</keyword>
<evidence type="ECO:0000313" key="8">
    <source>
        <dbReference type="EMBL" id="VFR98079.1"/>
    </source>
</evidence>
<dbReference type="Pfam" id="PF13411">
    <property type="entry name" value="MerR_1"/>
    <property type="match status" value="1"/>
</dbReference>
<evidence type="ECO:0000313" key="6">
    <source>
        <dbReference type="EMBL" id="VFR54304.1"/>
    </source>
</evidence>
<dbReference type="InterPro" id="IPR010211">
    <property type="entry name" value="Redox-sen_tscrpt-act_SoxR"/>
</dbReference>
<dbReference type="GO" id="GO:0051537">
    <property type="term" value="F:2 iron, 2 sulfur cluster binding"/>
    <property type="evidence" value="ECO:0007669"/>
    <property type="project" value="UniProtKB-KW"/>
</dbReference>
<dbReference type="EMBL" id="CAADII010000025">
    <property type="protein sequence ID" value="VFR54304.1"/>
    <property type="molecule type" value="Genomic_DNA"/>
</dbReference>
<sequence length="141" mass="15585">MLTVGDVASRSGVAVSAIRFYEAQGLIQSTRTAGNQRRYPRSVLRRVSVIRIAQRAGLSLSEIKAHMDKLSQDNVTVGQWRQLSRGWQELIDQRIVSLTQLRDRLGDCIGCGCLSLKNCPLRNPGDVLGQRGAGPRLLLED</sequence>
<dbReference type="InterPro" id="IPR047057">
    <property type="entry name" value="MerR_fam"/>
</dbReference>
<dbReference type="InterPro" id="IPR009061">
    <property type="entry name" value="DNA-bd_dom_put_sf"/>
</dbReference>
<evidence type="ECO:0000259" key="5">
    <source>
        <dbReference type="PROSITE" id="PS50937"/>
    </source>
</evidence>
<dbReference type="CDD" id="cd01110">
    <property type="entry name" value="HTH_SoxR"/>
    <property type="match status" value="1"/>
</dbReference>
<accession>A0A484YRX6</accession>
<dbReference type="EMBL" id="CAADIZ010000083">
    <property type="protein sequence ID" value="VFS38281.1"/>
    <property type="molecule type" value="Genomic_DNA"/>
</dbReference>
<organism evidence="9">
    <name type="scientific">plant metagenome</name>
    <dbReference type="NCBI Taxonomy" id="1297885"/>
    <lineage>
        <taxon>unclassified sequences</taxon>
        <taxon>metagenomes</taxon>
        <taxon>organismal metagenomes</taxon>
    </lineage>
</organism>
<dbReference type="PANTHER" id="PTHR30204">
    <property type="entry name" value="REDOX-CYCLING DRUG-SENSING TRANSCRIPTIONAL ACTIVATOR SOXR"/>
    <property type="match status" value="1"/>
</dbReference>
<evidence type="ECO:0000256" key="2">
    <source>
        <dbReference type="ARBA" id="ARBA00023004"/>
    </source>
</evidence>
<dbReference type="EMBL" id="CAADIP010000057">
    <property type="protein sequence ID" value="VFR98079.1"/>
    <property type="molecule type" value="Genomic_DNA"/>
</dbReference>
<proteinExistence type="predicted"/>
<dbReference type="AlphaFoldDB" id="A0A484YRX6"/>
<dbReference type="GO" id="GO:0003677">
    <property type="term" value="F:DNA binding"/>
    <property type="evidence" value="ECO:0007669"/>
    <property type="project" value="UniProtKB-KW"/>
</dbReference>
<dbReference type="PRINTS" id="PR00040">
    <property type="entry name" value="HTHMERR"/>
</dbReference>
<evidence type="ECO:0000313" key="7">
    <source>
        <dbReference type="EMBL" id="VFR66934.1"/>
    </source>
</evidence>
<dbReference type="GO" id="GO:0003700">
    <property type="term" value="F:DNA-binding transcription factor activity"/>
    <property type="evidence" value="ECO:0007669"/>
    <property type="project" value="InterPro"/>
</dbReference>
<dbReference type="PROSITE" id="PS00552">
    <property type="entry name" value="HTH_MERR_1"/>
    <property type="match status" value="1"/>
</dbReference>
<evidence type="ECO:0000256" key="1">
    <source>
        <dbReference type="ARBA" id="ARBA00022714"/>
    </source>
</evidence>
<name>A0A484YRX6_9ZZZZ</name>
<reference evidence="9" key="1">
    <citation type="submission" date="2019-03" db="EMBL/GenBank/DDBJ databases">
        <authorList>
            <person name="Danneels B."/>
        </authorList>
    </citation>
    <scope>NUCLEOTIDE SEQUENCE</scope>
</reference>
<protein>
    <submittedName>
        <fullName evidence="9">Redox-sensitive transcriptional activator SoxR</fullName>
    </submittedName>
</protein>
<dbReference type="GO" id="GO:0006979">
    <property type="term" value="P:response to oxidative stress"/>
    <property type="evidence" value="ECO:0007669"/>
    <property type="project" value="InterPro"/>
</dbReference>
<dbReference type="SMART" id="SM00422">
    <property type="entry name" value="HTH_MERR"/>
    <property type="match status" value="1"/>
</dbReference>
<keyword evidence="1" id="KW-0001">2Fe-2S</keyword>
<keyword evidence="3" id="KW-0411">Iron-sulfur</keyword>
<evidence type="ECO:0000256" key="3">
    <source>
        <dbReference type="ARBA" id="ARBA00023014"/>
    </source>
</evidence>
<feature type="domain" description="HTH merR-type" evidence="5">
    <location>
        <begin position="1"/>
        <end position="69"/>
    </location>
</feature>
<keyword evidence="1" id="KW-0479">Metal-binding</keyword>
<gene>
    <name evidence="6" type="ORF">BRI6_4545</name>
    <name evidence="7" type="ORF">BRI9_0367</name>
    <name evidence="8" type="ORF">IVO3_0368</name>
    <name evidence="9" type="ORF">RAN7_4660</name>
</gene>
<evidence type="ECO:0000256" key="4">
    <source>
        <dbReference type="ARBA" id="ARBA00023125"/>
    </source>
</evidence>
<dbReference type="Gene3D" id="1.10.1660.10">
    <property type="match status" value="1"/>
</dbReference>
<dbReference type="NCBIfam" id="TIGR01950">
    <property type="entry name" value="SoxR"/>
    <property type="match status" value="1"/>
</dbReference>
<dbReference type="PROSITE" id="PS50937">
    <property type="entry name" value="HTH_MERR_2"/>
    <property type="match status" value="1"/>
</dbReference>
<keyword evidence="2" id="KW-0408">Iron</keyword>
<dbReference type="InterPro" id="IPR000551">
    <property type="entry name" value="MerR-type_HTH_dom"/>
</dbReference>
<dbReference type="EMBL" id="CAADIK010000015">
    <property type="protein sequence ID" value="VFR66934.1"/>
    <property type="molecule type" value="Genomic_DNA"/>
</dbReference>
<dbReference type="SUPFAM" id="SSF46955">
    <property type="entry name" value="Putative DNA-binding domain"/>
    <property type="match status" value="1"/>
</dbReference>
<evidence type="ECO:0000313" key="9">
    <source>
        <dbReference type="EMBL" id="VFS38281.1"/>
    </source>
</evidence>
<dbReference type="PANTHER" id="PTHR30204:SF0">
    <property type="entry name" value="REDOX-SENSITIVE TRANSCRIPTIONAL ACTIVATOR SOXR"/>
    <property type="match status" value="1"/>
</dbReference>